<organism evidence="2 3">
    <name type="scientific">Pseudomonas nitroreducens</name>
    <dbReference type="NCBI Taxonomy" id="46680"/>
    <lineage>
        <taxon>Bacteria</taxon>
        <taxon>Pseudomonadati</taxon>
        <taxon>Pseudomonadota</taxon>
        <taxon>Gammaproteobacteria</taxon>
        <taxon>Pseudomonadales</taxon>
        <taxon>Pseudomonadaceae</taxon>
        <taxon>Pseudomonas</taxon>
    </lineage>
</organism>
<dbReference type="Pfam" id="PF06980">
    <property type="entry name" value="DUF1302"/>
    <property type="match status" value="1"/>
</dbReference>
<feature type="chain" id="PRO_5012467585" evidence="1">
    <location>
        <begin position="26"/>
        <end position="588"/>
    </location>
</feature>
<keyword evidence="1" id="KW-0732">Signal</keyword>
<evidence type="ECO:0000313" key="3">
    <source>
        <dbReference type="Proteomes" id="UP000198145"/>
    </source>
</evidence>
<dbReference type="EMBL" id="NJBA01000005">
    <property type="protein sequence ID" value="OWP50079.1"/>
    <property type="molecule type" value="Genomic_DNA"/>
</dbReference>
<dbReference type="InterPro" id="IPR010727">
    <property type="entry name" value="DUF1302"/>
</dbReference>
<proteinExistence type="predicted"/>
<dbReference type="AlphaFoldDB" id="A0A246F8W9"/>
<name>A0A246F8W9_PSENT</name>
<comment type="caution">
    <text evidence="2">The sequence shown here is derived from an EMBL/GenBank/DDBJ whole genome shotgun (WGS) entry which is preliminary data.</text>
</comment>
<gene>
    <name evidence="2" type="ORF">CEG18_16730</name>
</gene>
<protein>
    <submittedName>
        <fullName evidence="2">Adhesin</fullName>
    </submittedName>
</protein>
<sequence length="588" mass="63333">MHANTFTRCLLAGAVSLAAAGQAGAAAFTLGEIKGQFDSSLSIGESWSTANPDKKLIDVSNGGTGHSSTGDDGRLNFSKGDAFSKIFKGVHDLQLTYEDTSVFVRGKYWYDFQLKDENHPFKEISDHGREMASRSSGTEFLDAYVSQKYELAERPGNVRLGKQVISWGESTFYGNSINAINPLDVAALRRPGAELKEGLIPVNALYVSQSLNEKVSVEGFYQLQWKPYTFDNCGTFFGSDVVAKGCNTNMTVGFADAAALEPQAAALGLGFGVNGREGVYVPREKNREPGDSGQYGLAMHWLEDGAEYGLYYLNYHSRIPFANTRTAQGVVGQLDALLAADPSGELAIASTLGNSSYYLTYPEDIHLFGASFATTLPTGTAWSGEISYRPNAPVDINGTDVGAAVLNPVYSALTGAAAEPTVPSVEGQVNEGYKRKEVTQLQSTLLHIFDPMLGAESLVLVGEAAITHIGGLESLDRQRYGRDSVYGDVSNSRHGYYSATSWGYTVSAQLDYSDVFAGVNLKPNLGWSHDVHGYGPVFNEGSKAISVGVDADYRSTYTASLAYTNFFGGDFNTNVDRDFVSLSFGVNF</sequence>
<evidence type="ECO:0000313" key="2">
    <source>
        <dbReference type="EMBL" id="OWP50079.1"/>
    </source>
</evidence>
<accession>A0A246F8W9</accession>
<evidence type="ECO:0000256" key="1">
    <source>
        <dbReference type="SAM" id="SignalP"/>
    </source>
</evidence>
<dbReference type="RefSeq" id="WP_088418932.1">
    <property type="nucleotide sequence ID" value="NZ_NJBA01000005.1"/>
</dbReference>
<reference evidence="2 3" key="1">
    <citation type="submission" date="2017-06" db="EMBL/GenBank/DDBJ databases">
        <title>Draft genome of Pseudomonas nitroreducens DF05.</title>
        <authorList>
            <person name="Iyer R."/>
        </authorList>
    </citation>
    <scope>NUCLEOTIDE SEQUENCE [LARGE SCALE GENOMIC DNA]</scope>
    <source>
        <strain evidence="2 3">DF05</strain>
    </source>
</reference>
<feature type="signal peptide" evidence="1">
    <location>
        <begin position="1"/>
        <end position="25"/>
    </location>
</feature>
<dbReference type="Proteomes" id="UP000198145">
    <property type="component" value="Unassembled WGS sequence"/>
</dbReference>